<sequence length="217" mass="24286">MTIHLVDDDVVEEVIVVNKFDPVAFSVQFGVFILALILWAILRFCVYRKLLREDPAGPTNIHIQTNAAIAGQQGDFQARGGQPNQPRVTREEHEKNMERLRAVVGDEEAAKIEKELDAKGLELDADAMDEAMKKAGPDVAKIMMRERCTFKEACKIAAAKNMNEQIMNDPEMRERVRNDPEFQQQCLENGALTKSQLETLQAENTNTGTPTATDATQ</sequence>
<accession>A0A7E4ZQX3</accession>
<keyword evidence="3" id="KW-1185">Reference proteome</keyword>
<dbReference type="Proteomes" id="UP000492821">
    <property type="component" value="Unassembled WGS sequence"/>
</dbReference>
<reference evidence="3" key="1">
    <citation type="journal article" date="2013" name="Genetics">
        <title>The draft genome and transcriptome of Panagrellus redivivus are shaped by the harsh demands of a free-living lifestyle.</title>
        <authorList>
            <person name="Srinivasan J."/>
            <person name="Dillman A.R."/>
            <person name="Macchietto M.G."/>
            <person name="Heikkinen L."/>
            <person name="Lakso M."/>
            <person name="Fracchia K.M."/>
            <person name="Antoshechkin I."/>
            <person name="Mortazavi A."/>
            <person name="Wong G."/>
            <person name="Sternberg P.W."/>
        </authorList>
    </citation>
    <scope>NUCLEOTIDE SEQUENCE [LARGE SCALE GENOMIC DNA]</scope>
    <source>
        <strain evidence="3">MT8872</strain>
    </source>
</reference>
<name>A0A7E4ZQX3_PANRE</name>
<evidence type="ECO:0000313" key="4">
    <source>
        <dbReference type="WBParaSite" id="Pan_g12098.t1"/>
    </source>
</evidence>
<keyword evidence="2" id="KW-0472">Membrane</keyword>
<keyword evidence="2" id="KW-1133">Transmembrane helix</keyword>
<feature type="compositionally biased region" description="Low complexity" evidence="1">
    <location>
        <begin position="204"/>
        <end position="217"/>
    </location>
</feature>
<protein>
    <submittedName>
        <fullName evidence="4">DUF4116 domain-containing protein</fullName>
    </submittedName>
</protein>
<evidence type="ECO:0000256" key="1">
    <source>
        <dbReference type="SAM" id="MobiDB-lite"/>
    </source>
</evidence>
<feature type="region of interest" description="Disordered" evidence="1">
    <location>
        <begin position="75"/>
        <end position="95"/>
    </location>
</feature>
<dbReference type="AlphaFoldDB" id="A0A7E4ZQX3"/>
<keyword evidence="2" id="KW-0812">Transmembrane</keyword>
<feature type="transmembrane region" description="Helical" evidence="2">
    <location>
        <begin position="23"/>
        <end position="42"/>
    </location>
</feature>
<reference evidence="4" key="2">
    <citation type="submission" date="2020-10" db="UniProtKB">
        <authorList>
            <consortium name="WormBaseParasite"/>
        </authorList>
    </citation>
    <scope>IDENTIFICATION</scope>
</reference>
<feature type="compositionally biased region" description="Polar residues" evidence="1">
    <location>
        <begin position="181"/>
        <end position="203"/>
    </location>
</feature>
<proteinExistence type="predicted"/>
<dbReference type="WBParaSite" id="Pan_g12098.t1">
    <property type="protein sequence ID" value="Pan_g12098.t1"/>
    <property type="gene ID" value="Pan_g12098"/>
</dbReference>
<feature type="region of interest" description="Disordered" evidence="1">
    <location>
        <begin position="177"/>
        <end position="217"/>
    </location>
</feature>
<evidence type="ECO:0000256" key="2">
    <source>
        <dbReference type="SAM" id="Phobius"/>
    </source>
</evidence>
<organism evidence="3 4">
    <name type="scientific">Panagrellus redivivus</name>
    <name type="common">Microworm</name>
    <dbReference type="NCBI Taxonomy" id="6233"/>
    <lineage>
        <taxon>Eukaryota</taxon>
        <taxon>Metazoa</taxon>
        <taxon>Ecdysozoa</taxon>
        <taxon>Nematoda</taxon>
        <taxon>Chromadorea</taxon>
        <taxon>Rhabditida</taxon>
        <taxon>Tylenchina</taxon>
        <taxon>Panagrolaimomorpha</taxon>
        <taxon>Panagrolaimoidea</taxon>
        <taxon>Panagrolaimidae</taxon>
        <taxon>Panagrellus</taxon>
    </lineage>
</organism>
<evidence type="ECO:0000313" key="3">
    <source>
        <dbReference type="Proteomes" id="UP000492821"/>
    </source>
</evidence>